<dbReference type="Proteomes" id="UP000003789">
    <property type="component" value="Unassembled WGS sequence"/>
</dbReference>
<protein>
    <submittedName>
        <fullName evidence="2">Uncharacterized protein</fullName>
    </submittedName>
</protein>
<dbReference type="EMBL" id="AAPH01000057">
    <property type="protein sequence ID" value="EAS40469.1"/>
    <property type="molecule type" value="Genomic_DNA"/>
</dbReference>
<dbReference type="HOGENOM" id="CLU_214936_0_0_6"/>
<keyword evidence="1" id="KW-0812">Transmembrane</keyword>
<keyword evidence="1" id="KW-0472">Membrane</keyword>
<feature type="transmembrane region" description="Helical" evidence="1">
    <location>
        <begin position="29"/>
        <end position="50"/>
    </location>
</feature>
<accession>Q1YW42</accession>
<name>Q1YW42_9GAMM</name>
<gene>
    <name evidence="2" type="ORF">P3TCK_17402</name>
</gene>
<sequence length="51" mass="5445">MLKIGVIIGLLALALLATKYLDEKIQKKIFIGLAAIAAGAIVLFMGAELFR</sequence>
<evidence type="ECO:0000256" key="1">
    <source>
        <dbReference type="SAM" id="Phobius"/>
    </source>
</evidence>
<organism evidence="2 3">
    <name type="scientific">Photobacterium profundum 3TCK</name>
    <dbReference type="NCBI Taxonomy" id="314280"/>
    <lineage>
        <taxon>Bacteria</taxon>
        <taxon>Pseudomonadati</taxon>
        <taxon>Pseudomonadota</taxon>
        <taxon>Gammaproteobacteria</taxon>
        <taxon>Vibrionales</taxon>
        <taxon>Vibrionaceae</taxon>
        <taxon>Photobacterium</taxon>
    </lineage>
</organism>
<dbReference type="AlphaFoldDB" id="Q1YW42"/>
<evidence type="ECO:0000313" key="3">
    <source>
        <dbReference type="Proteomes" id="UP000003789"/>
    </source>
</evidence>
<evidence type="ECO:0000313" key="2">
    <source>
        <dbReference type="EMBL" id="EAS40469.1"/>
    </source>
</evidence>
<dbReference type="RefSeq" id="WP_006231385.1">
    <property type="nucleotide sequence ID" value="NZ_CH724135.1"/>
</dbReference>
<reference evidence="2 3" key="1">
    <citation type="submission" date="2006-03" db="EMBL/GenBank/DDBJ databases">
        <authorList>
            <person name="Bartlett D.H."/>
            <person name="Valle G."/>
            <person name="Lauro F.M."/>
            <person name="Vezzi A."/>
            <person name="Simonato F."/>
            <person name="Eloe E."/>
            <person name="Vitulo N."/>
            <person name="Stratton T.K."/>
            <person name="D'angelo M."/>
            <person name="Ferriera S."/>
            <person name="Johnson J."/>
            <person name="Kravitz S."/>
            <person name="Beeson K."/>
            <person name="Sutton G."/>
            <person name="Rogers Y."/>
            <person name="Friedman R."/>
            <person name="Frazier M."/>
            <person name="Venter J.C."/>
        </authorList>
    </citation>
    <scope>NUCLEOTIDE SEQUENCE [LARGE SCALE GENOMIC DNA]</scope>
    <source>
        <strain evidence="2 3">3TCK</strain>
    </source>
</reference>
<keyword evidence="1" id="KW-1133">Transmembrane helix</keyword>
<comment type="caution">
    <text evidence="2">The sequence shown here is derived from an EMBL/GenBank/DDBJ whole genome shotgun (WGS) entry which is preliminary data.</text>
</comment>
<proteinExistence type="predicted"/>